<reference evidence="2 3" key="1">
    <citation type="journal article" date="2020" name="Mol. Biol. Evol.">
        <title>Distinct Expression and Methylation Patterns for Genes with Different Fates following a Single Whole-Genome Duplication in Flowering Plants.</title>
        <authorList>
            <person name="Shi T."/>
            <person name="Rahmani R.S."/>
            <person name="Gugger P.F."/>
            <person name="Wang M."/>
            <person name="Li H."/>
            <person name="Zhang Y."/>
            <person name="Li Z."/>
            <person name="Wang Q."/>
            <person name="Van de Peer Y."/>
            <person name="Marchal K."/>
            <person name="Chen J."/>
        </authorList>
    </citation>
    <scope>NUCLEOTIDE SEQUENCE [LARGE SCALE GENOMIC DNA]</scope>
    <source>
        <tissue evidence="2">Leaf</tissue>
    </source>
</reference>
<dbReference type="EMBL" id="DUZY01000006">
    <property type="protein sequence ID" value="DAD42130.1"/>
    <property type="molecule type" value="Genomic_DNA"/>
</dbReference>
<comment type="caution">
    <text evidence="2">The sequence shown here is derived from an EMBL/GenBank/DDBJ whole genome shotgun (WGS) entry which is preliminary data.</text>
</comment>
<organism evidence="2 3">
    <name type="scientific">Nelumbo nucifera</name>
    <name type="common">Sacred lotus</name>
    <dbReference type="NCBI Taxonomy" id="4432"/>
    <lineage>
        <taxon>Eukaryota</taxon>
        <taxon>Viridiplantae</taxon>
        <taxon>Streptophyta</taxon>
        <taxon>Embryophyta</taxon>
        <taxon>Tracheophyta</taxon>
        <taxon>Spermatophyta</taxon>
        <taxon>Magnoliopsida</taxon>
        <taxon>Proteales</taxon>
        <taxon>Nelumbonaceae</taxon>
        <taxon>Nelumbo</taxon>
    </lineage>
</organism>
<feature type="compositionally biased region" description="Basic and acidic residues" evidence="1">
    <location>
        <begin position="1"/>
        <end position="10"/>
    </location>
</feature>
<dbReference type="Proteomes" id="UP000607653">
    <property type="component" value="Unassembled WGS sequence"/>
</dbReference>
<gene>
    <name evidence="2" type="ORF">HUJ06_000360</name>
</gene>
<evidence type="ECO:0000313" key="3">
    <source>
        <dbReference type="Proteomes" id="UP000607653"/>
    </source>
</evidence>
<name>A0A822ZC84_NELNU</name>
<dbReference type="AlphaFoldDB" id="A0A822ZC84"/>
<sequence length="111" mass="12603">MSLRDDDKKLVGPHSPNNPWARTSLTSDKVAPMEIDIQKRSDPLIHHYFEKPLEEALNIMIVVAFRLMQVLVPSGNWAQLSLWLLSVVMQSADGPNQTVNRNRIMAYNGSF</sequence>
<feature type="region of interest" description="Disordered" evidence="1">
    <location>
        <begin position="1"/>
        <end position="25"/>
    </location>
</feature>
<accession>A0A822ZC84</accession>
<evidence type="ECO:0000256" key="1">
    <source>
        <dbReference type="SAM" id="MobiDB-lite"/>
    </source>
</evidence>
<protein>
    <submittedName>
        <fullName evidence="2">Uncharacterized protein</fullName>
    </submittedName>
</protein>
<evidence type="ECO:0000313" key="2">
    <source>
        <dbReference type="EMBL" id="DAD42130.1"/>
    </source>
</evidence>
<keyword evidence="3" id="KW-1185">Reference proteome</keyword>
<feature type="compositionally biased region" description="Polar residues" evidence="1">
    <location>
        <begin position="15"/>
        <end position="25"/>
    </location>
</feature>
<proteinExistence type="predicted"/>